<dbReference type="OMA" id="DRAANSQ"/>
<dbReference type="InterPro" id="IPR038765">
    <property type="entry name" value="Papain-like_cys_pep_sf"/>
</dbReference>
<dbReference type="PANTHER" id="PTHR12606:SF141">
    <property type="entry name" value="GH15225P-RELATED"/>
    <property type="match status" value="1"/>
</dbReference>
<dbReference type="EC" id="3.4.22.68" evidence="6"/>
<evidence type="ECO:0000313" key="6">
    <source>
        <dbReference type="EMBL" id="ELQ73960.1"/>
    </source>
</evidence>
<feature type="domain" description="Ubiquitin-like protease family profile" evidence="5">
    <location>
        <begin position="29"/>
        <end position="185"/>
    </location>
</feature>
<reference evidence="6 7" key="1">
    <citation type="journal article" date="2012" name="PLoS Pathog.">
        <title>The genome of the obligate intracellular parasite Trachipleistophora hominis: new insights into microsporidian genome dynamics and reductive evolution.</title>
        <authorList>
            <person name="Heinz E."/>
            <person name="Williams T.A."/>
            <person name="Nakjang S."/>
            <person name="Noel C.J."/>
            <person name="Swan D.C."/>
            <person name="Goldberg A.V."/>
            <person name="Harris S.R."/>
            <person name="Weinmaier T."/>
            <person name="Markert S."/>
            <person name="Becher D."/>
            <person name="Bernhardt J."/>
            <person name="Dagan T."/>
            <person name="Hacker C."/>
            <person name="Lucocq J.M."/>
            <person name="Schweder T."/>
            <person name="Rattei T."/>
            <person name="Hall N."/>
            <person name="Hirt R.P."/>
            <person name="Embley T.M."/>
        </authorList>
    </citation>
    <scope>NUCLEOTIDE SEQUENCE [LARGE SCALE GENOMIC DNA]</scope>
</reference>
<dbReference type="Proteomes" id="UP000011185">
    <property type="component" value="Unassembled WGS sequence"/>
</dbReference>
<evidence type="ECO:0000256" key="4">
    <source>
        <dbReference type="ARBA" id="ARBA00022807"/>
    </source>
</evidence>
<dbReference type="GO" id="GO:0016926">
    <property type="term" value="P:protein desumoylation"/>
    <property type="evidence" value="ECO:0007669"/>
    <property type="project" value="TreeGrafter"/>
</dbReference>
<keyword evidence="3 6" id="KW-0378">Hydrolase</keyword>
<dbReference type="Pfam" id="PF02902">
    <property type="entry name" value="Peptidase_C48"/>
    <property type="match status" value="1"/>
</dbReference>
<evidence type="ECO:0000256" key="2">
    <source>
        <dbReference type="ARBA" id="ARBA00022670"/>
    </source>
</evidence>
<dbReference type="EMBL" id="JH994096">
    <property type="protein sequence ID" value="ELQ73960.1"/>
    <property type="molecule type" value="Genomic_DNA"/>
</dbReference>
<proteinExistence type="inferred from homology"/>
<dbReference type="InParanoid" id="L7JRP0"/>
<dbReference type="HOGENOM" id="CLU_024324_2_2_1"/>
<dbReference type="OrthoDB" id="1939479at2759"/>
<comment type="similarity">
    <text evidence="1">Belongs to the peptidase C48 family.</text>
</comment>
<organism evidence="6 7">
    <name type="scientific">Trachipleistophora hominis</name>
    <name type="common">Microsporidian parasite</name>
    <dbReference type="NCBI Taxonomy" id="72359"/>
    <lineage>
        <taxon>Eukaryota</taxon>
        <taxon>Fungi</taxon>
        <taxon>Fungi incertae sedis</taxon>
        <taxon>Microsporidia</taxon>
        <taxon>Pleistophoridae</taxon>
        <taxon>Trachipleistophora</taxon>
    </lineage>
</organism>
<keyword evidence="7" id="KW-1185">Reference proteome</keyword>
<accession>L7JRP0</accession>
<dbReference type="AlphaFoldDB" id="L7JRP0"/>
<protein>
    <submittedName>
        <fullName evidence="6">Protease, Ulp1 family</fullName>
        <ecNumber evidence="6">3.4.22.68</ecNumber>
    </submittedName>
</protein>
<keyword evidence="2 6" id="KW-0645">Protease</keyword>
<evidence type="ECO:0000256" key="3">
    <source>
        <dbReference type="ARBA" id="ARBA00022801"/>
    </source>
</evidence>
<dbReference type="VEuPathDB" id="MicrosporidiaDB:THOM_3156"/>
<dbReference type="GO" id="GO:0006508">
    <property type="term" value="P:proteolysis"/>
    <property type="evidence" value="ECO:0007669"/>
    <property type="project" value="UniProtKB-KW"/>
</dbReference>
<dbReference type="Gene3D" id="3.40.395.10">
    <property type="entry name" value="Adenoviral Proteinase, Chain A"/>
    <property type="match status" value="1"/>
</dbReference>
<dbReference type="PROSITE" id="PS50600">
    <property type="entry name" value="ULP_PROTEASE"/>
    <property type="match status" value="1"/>
</dbReference>
<dbReference type="PANTHER" id="PTHR12606">
    <property type="entry name" value="SENTRIN/SUMO-SPECIFIC PROTEASE"/>
    <property type="match status" value="1"/>
</dbReference>
<dbReference type="InterPro" id="IPR003653">
    <property type="entry name" value="Peptidase_C48_C"/>
</dbReference>
<evidence type="ECO:0000259" key="5">
    <source>
        <dbReference type="PROSITE" id="PS50600"/>
    </source>
</evidence>
<evidence type="ECO:0000256" key="1">
    <source>
        <dbReference type="ARBA" id="ARBA00005234"/>
    </source>
</evidence>
<keyword evidence="4" id="KW-0788">Thiol protease</keyword>
<dbReference type="STRING" id="72359.L7JRP0"/>
<dbReference type="GO" id="GO:0016929">
    <property type="term" value="F:deSUMOylase activity"/>
    <property type="evidence" value="ECO:0007669"/>
    <property type="project" value="TreeGrafter"/>
</dbReference>
<dbReference type="GO" id="GO:0005634">
    <property type="term" value="C:nucleus"/>
    <property type="evidence" value="ECO:0007669"/>
    <property type="project" value="TreeGrafter"/>
</dbReference>
<evidence type="ECO:0000313" key="7">
    <source>
        <dbReference type="Proteomes" id="UP000011185"/>
    </source>
</evidence>
<sequence>MRDPLFTNKTKLVAYIRKNINNCVVKDHMDVCTEEYCILLTNQWFNDKIINFYFNLIKIYATIFEIKVYVFSTYFYTSLKTKGIKWVQKYTKDENIFLNDYIFIPVHRNNHWVFVNVDVNNDEIEYYDSLFSEYRIVSDIIDYLESERAAKNLKPVKYTMVERNYPKQHNGYDCGLFICMYARNRIFGTHMSFKNKNMYEYRLRLAHELLEGEIIYSLGHQFTK</sequence>
<dbReference type="SUPFAM" id="SSF54001">
    <property type="entry name" value="Cysteine proteinases"/>
    <property type="match status" value="1"/>
</dbReference>
<name>L7JRP0_TRAHO</name>
<gene>
    <name evidence="6" type="ORF">THOM_3156</name>
</gene>